<feature type="transmembrane region" description="Helical" evidence="11">
    <location>
        <begin position="117"/>
        <end position="137"/>
    </location>
</feature>
<dbReference type="FunFam" id="1.20.1250.20:FF:000001">
    <property type="entry name" value="Dicarboxylate MFS transporter"/>
    <property type="match status" value="1"/>
</dbReference>
<evidence type="ECO:0000256" key="5">
    <source>
        <dbReference type="ARBA" id="ARBA00022692"/>
    </source>
</evidence>
<dbReference type="Gene3D" id="1.20.1250.20">
    <property type="entry name" value="MFS general substrate transporter like domains"/>
    <property type="match status" value="2"/>
</dbReference>
<dbReference type="PROSITE" id="PS50850">
    <property type="entry name" value="MFS"/>
    <property type="match status" value="1"/>
</dbReference>
<evidence type="ECO:0000256" key="11">
    <source>
        <dbReference type="SAM" id="Phobius"/>
    </source>
</evidence>
<evidence type="ECO:0000256" key="4">
    <source>
        <dbReference type="ARBA" id="ARBA00022475"/>
    </source>
</evidence>
<dbReference type="InterPro" id="IPR036259">
    <property type="entry name" value="MFS_trans_sf"/>
</dbReference>
<evidence type="ECO:0000313" key="13">
    <source>
        <dbReference type="EMBL" id="MBB3023767.1"/>
    </source>
</evidence>
<feature type="transmembrane region" description="Helical" evidence="11">
    <location>
        <begin position="158"/>
        <end position="181"/>
    </location>
</feature>
<reference evidence="13 14" key="1">
    <citation type="submission" date="2020-08" db="EMBL/GenBank/DDBJ databases">
        <title>Sequencing the genomes of 1000 actinobacteria strains.</title>
        <authorList>
            <person name="Klenk H.-P."/>
        </authorList>
    </citation>
    <scope>NUCLEOTIDE SEQUENCE [LARGE SCALE GENOMIC DNA]</scope>
    <source>
        <strain evidence="13 14">DSM 23040</strain>
    </source>
</reference>
<dbReference type="Proteomes" id="UP000568050">
    <property type="component" value="Unassembled WGS sequence"/>
</dbReference>
<keyword evidence="8 11" id="KW-0472">Membrane</keyword>
<dbReference type="RefSeq" id="WP_183377108.1">
    <property type="nucleotide sequence ID" value="NZ_CBCSFZ010000001.1"/>
</dbReference>
<dbReference type="InterPro" id="IPR005829">
    <property type="entry name" value="Sugar_transporter_CS"/>
</dbReference>
<accession>A0A839R1G3</accession>
<keyword evidence="14" id="KW-1185">Reference proteome</keyword>
<keyword evidence="4" id="KW-1003">Cell membrane</keyword>
<evidence type="ECO:0000256" key="10">
    <source>
        <dbReference type="ARBA" id="ARBA00039918"/>
    </source>
</evidence>
<feature type="domain" description="Major facilitator superfamily (MFS) profile" evidence="12">
    <location>
        <begin position="23"/>
        <end position="433"/>
    </location>
</feature>
<comment type="caution">
    <text evidence="13">The sequence shown here is derived from an EMBL/GenBank/DDBJ whole genome shotgun (WGS) entry which is preliminary data.</text>
</comment>
<name>A0A839R1G3_9MICO</name>
<dbReference type="EMBL" id="JACHWP010000011">
    <property type="protein sequence ID" value="MBB3023767.1"/>
    <property type="molecule type" value="Genomic_DNA"/>
</dbReference>
<proteinExistence type="inferred from homology"/>
<keyword evidence="3" id="KW-0813">Transport</keyword>
<dbReference type="AlphaFoldDB" id="A0A839R1G3"/>
<dbReference type="InterPro" id="IPR005828">
    <property type="entry name" value="MFS_sugar_transport-like"/>
</dbReference>
<evidence type="ECO:0000256" key="6">
    <source>
        <dbReference type="ARBA" id="ARBA00022847"/>
    </source>
</evidence>
<keyword evidence="7 11" id="KW-1133">Transmembrane helix</keyword>
<evidence type="ECO:0000256" key="8">
    <source>
        <dbReference type="ARBA" id="ARBA00023136"/>
    </source>
</evidence>
<feature type="transmembrane region" description="Helical" evidence="11">
    <location>
        <begin position="408"/>
        <end position="428"/>
    </location>
</feature>
<comment type="similarity">
    <text evidence="2">Belongs to the major facilitator superfamily. Metabolite:H+ Symporter (MHS) family (TC 2.A.1.6) family.</text>
</comment>
<dbReference type="SUPFAM" id="SSF103473">
    <property type="entry name" value="MFS general substrate transporter"/>
    <property type="match status" value="1"/>
</dbReference>
<keyword evidence="5 11" id="KW-0812">Transmembrane</keyword>
<evidence type="ECO:0000256" key="2">
    <source>
        <dbReference type="ARBA" id="ARBA00008240"/>
    </source>
</evidence>
<feature type="transmembrane region" description="Helical" evidence="11">
    <location>
        <begin position="319"/>
        <end position="336"/>
    </location>
</feature>
<dbReference type="InterPro" id="IPR020846">
    <property type="entry name" value="MFS_dom"/>
</dbReference>
<evidence type="ECO:0000256" key="1">
    <source>
        <dbReference type="ARBA" id="ARBA00004651"/>
    </source>
</evidence>
<comment type="function">
    <text evidence="9">May be a proton symporter involved in the uptake of osmolytes such as proline and glycine betaine.</text>
</comment>
<dbReference type="GO" id="GO:0015293">
    <property type="term" value="F:symporter activity"/>
    <property type="evidence" value="ECO:0007669"/>
    <property type="project" value="UniProtKB-KW"/>
</dbReference>
<feature type="transmembrane region" description="Helical" evidence="11">
    <location>
        <begin position="193"/>
        <end position="212"/>
    </location>
</feature>
<evidence type="ECO:0000256" key="3">
    <source>
        <dbReference type="ARBA" id="ARBA00022448"/>
    </source>
</evidence>
<evidence type="ECO:0000256" key="7">
    <source>
        <dbReference type="ARBA" id="ARBA00022989"/>
    </source>
</evidence>
<sequence>MKRRRYSRLAPDHHTDPAAVRRATAASALGNATEWYDYGVYAVATSYIAAHFFEPFENARLLTLATFAISFLARPIGGLVWGPLGDRLGRKKVLALTIIMMSLATVAIGLMPAYDTIGIWAPIGLVLLRLIQGFSTGGEYGGAATFMSEYAPDNRRGFFGSFLEFGTLGGFALGTAIMLGLETFTTPEFMSSWGWRLPFLVAAPLGFIGLYLRTKLDESPVFEEAQEVPAADGPAQDAPGLFALIGRHWRAMLVMTGLVTALNIVNYTLLAYMPTYLEQQINLPAQEGLLIVLVGEVIMMACIPFAGAASDRFGRKRSWYFSMGGLALLAVPMFYLMGQSFILAMVGFAVLGLLYIPQLATITATFPAMFPTKARFAGFAITYNVATSLFGGTAAYVNDFAIAETGNLLVPAFYMVLACVVGLVAVFFMPETAGASLRGDDVPGSVGSAVAAGSPAERALELENQPDQRTMTAEQKAVVVDDVTAAIVEDGSDPYWRDH</sequence>
<keyword evidence="6" id="KW-0769">Symport</keyword>
<evidence type="ECO:0000256" key="9">
    <source>
        <dbReference type="ARBA" id="ARBA00037295"/>
    </source>
</evidence>
<dbReference type="GO" id="GO:0005886">
    <property type="term" value="C:plasma membrane"/>
    <property type="evidence" value="ECO:0007669"/>
    <property type="project" value="UniProtKB-SubCell"/>
</dbReference>
<feature type="transmembrane region" description="Helical" evidence="11">
    <location>
        <begin position="251"/>
        <end position="269"/>
    </location>
</feature>
<feature type="transmembrane region" description="Helical" evidence="11">
    <location>
        <begin position="93"/>
        <end position="111"/>
    </location>
</feature>
<dbReference type="PROSITE" id="PS00217">
    <property type="entry name" value="SUGAR_TRANSPORT_2"/>
    <property type="match status" value="1"/>
</dbReference>
<dbReference type="PANTHER" id="PTHR43528:SF1">
    <property type="entry name" value="ALPHA-KETOGLUTARATE PERMEASE"/>
    <property type="match status" value="1"/>
</dbReference>
<dbReference type="InterPro" id="IPR051084">
    <property type="entry name" value="H+-coupled_symporters"/>
</dbReference>
<dbReference type="PROSITE" id="PS00216">
    <property type="entry name" value="SUGAR_TRANSPORT_1"/>
    <property type="match status" value="1"/>
</dbReference>
<feature type="transmembrane region" description="Helical" evidence="11">
    <location>
        <begin position="342"/>
        <end position="364"/>
    </location>
</feature>
<dbReference type="PANTHER" id="PTHR43528">
    <property type="entry name" value="ALPHA-KETOGLUTARATE PERMEASE"/>
    <property type="match status" value="1"/>
</dbReference>
<organism evidence="13 14">
    <name type="scientific">Helcobacillus massiliensis</name>
    <dbReference type="NCBI Taxonomy" id="521392"/>
    <lineage>
        <taxon>Bacteria</taxon>
        <taxon>Bacillati</taxon>
        <taxon>Actinomycetota</taxon>
        <taxon>Actinomycetes</taxon>
        <taxon>Micrococcales</taxon>
        <taxon>Dermabacteraceae</taxon>
        <taxon>Helcobacillus</taxon>
    </lineage>
</organism>
<gene>
    <name evidence="13" type="ORF">FHX50_002068</name>
</gene>
<evidence type="ECO:0000259" key="12">
    <source>
        <dbReference type="PROSITE" id="PS50850"/>
    </source>
</evidence>
<comment type="subcellular location">
    <subcellularLocation>
        <location evidence="1">Cell membrane</location>
        <topology evidence="1">Multi-pass membrane protein</topology>
    </subcellularLocation>
</comment>
<feature type="transmembrane region" description="Helical" evidence="11">
    <location>
        <begin position="289"/>
        <end position="307"/>
    </location>
</feature>
<evidence type="ECO:0000313" key="14">
    <source>
        <dbReference type="Proteomes" id="UP000568050"/>
    </source>
</evidence>
<feature type="transmembrane region" description="Helical" evidence="11">
    <location>
        <begin position="376"/>
        <end position="396"/>
    </location>
</feature>
<dbReference type="Pfam" id="PF00083">
    <property type="entry name" value="Sugar_tr"/>
    <property type="match status" value="1"/>
</dbReference>
<protein>
    <recommendedName>
        <fullName evidence="10">Putative proline/betaine transporter</fullName>
    </recommendedName>
</protein>